<dbReference type="Pfam" id="PF13181">
    <property type="entry name" value="TPR_8"/>
    <property type="match status" value="1"/>
</dbReference>
<protein>
    <recommendedName>
        <fullName evidence="4">Tetratricopeptide repeat protein</fullName>
    </recommendedName>
</protein>
<evidence type="ECO:0000256" key="1">
    <source>
        <dbReference type="PROSITE-ProRule" id="PRU00339"/>
    </source>
</evidence>
<dbReference type="Gene3D" id="1.25.40.10">
    <property type="entry name" value="Tetratricopeptide repeat domain"/>
    <property type="match status" value="1"/>
</dbReference>
<dbReference type="SUPFAM" id="SSF48403">
    <property type="entry name" value="Ankyrin repeat"/>
    <property type="match status" value="1"/>
</dbReference>
<gene>
    <name evidence="2" type="ORF">SCD92_18095</name>
</gene>
<dbReference type="RefSeq" id="WP_302721139.1">
    <property type="nucleotide sequence ID" value="NZ_JAULRU010000256.1"/>
</dbReference>
<keyword evidence="3" id="KW-1185">Reference proteome</keyword>
<dbReference type="PANTHER" id="PTHR12558">
    <property type="entry name" value="CELL DIVISION CYCLE 16,23,27"/>
    <property type="match status" value="1"/>
</dbReference>
<dbReference type="SMART" id="SM00248">
    <property type="entry name" value="ANK"/>
    <property type="match status" value="2"/>
</dbReference>
<comment type="caution">
    <text evidence="2">The sequence shown here is derived from an EMBL/GenBank/DDBJ whole genome shotgun (WGS) entry which is preliminary data.</text>
</comment>
<evidence type="ECO:0000313" key="2">
    <source>
        <dbReference type="EMBL" id="MDX6851295.1"/>
    </source>
</evidence>
<dbReference type="InterPro" id="IPR002110">
    <property type="entry name" value="Ankyrin_rpt"/>
</dbReference>
<organism evidence="2 3">
    <name type="scientific">Gilvimarinus gilvus</name>
    <dbReference type="NCBI Taxonomy" id="3058038"/>
    <lineage>
        <taxon>Bacteria</taxon>
        <taxon>Pseudomonadati</taxon>
        <taxon>Pseudomonadota</taxon>
        <taxon>Gammaproteobacteria</taxon>
        <taxon>Cellvibrionales</taxon>
        <taxon>Cellvibrionaceae</taxon>
        <taxon>Gilvimarinus</taxon>
    </lineage>
</organism>
<keyword evidence="1" id="KW-0802">TPR repeat</keyword>
<dbReference type="PANTHER" id="PTHR12558:SF13">
    <property type="entry name" value="CELL DIVISION CYCLE PROTEIN 27 HOMOLOG"/>
    <property type="match status" value="1"/>
</dbReference>
<dbReference type="SUPFAM" id="SSF48452">
    <property type="entry name" value="TPR-like"/>
    <property type="match status" value="1"/>
</dbReference>
<dbReference type="InterPro" id="IPR036770">
    <property type="entry name" value="Ankyrin_rpt-contain_sf"/>
</dbReference>
<proteinExistence type="predicted"/>
<dbReference type="EMBL" id="JAXAFO010000047">
    <property type="protein sequence ID" value="MDX6851295.1"/>
    <property type="molecule type" value="Genomic_DNA"/>
</dbReference>
<feature type="repeat" description="TPR" evidence="1">
    <location>
        <begin position="242"/>
        <end position="275"/>
    </location>
</feature>
<evidence type="ECO:0000313" key="3">
    <source>
        <dbReference type="Proteomes" id="UP001273505"/>
    </source>
</evidence>
<dbReference type="InterPro" id="IPR019734">
    <property type="entry name" value="TPR_rpt"/>
</dbReference>
<evidence type="ECO:0008006" key="4">
    <source>
        <dbReference type="Google" id="ProtNLM"/>
    </source>
</evidence>
<sequence length="547" mass="61899">MKNVKLLVLLGLAVFGAIVFRFLSATSSHDVFVEQSVNEMLEGDNEILEIVIVDQTDVYPNSLSANVRYRYVGDKRRVALRMALLREDEVAPEEFYASSLIQRGAGQVKPSVNRLKDYTYHITKSVRIDMYDPDTNQILATKDHYHPVVWKRISKPQYASSIQEMNVRQLYVKAVDEINFGTVGSLAEAKKYIDAVVARDSSFAPIYVEVARYQMKTRGGEEGYRIAEQALKQGLSIDPNYANSYVLLGFVYTHQGRFNLAIGAFEKANNLGTDNPWLWVNWGEMLKMQGEYDAALKMFEKIIDRGRPYNRYYQARENAYMLALGIHVELGDMAEADRLFRERLSQYSENDCLNYRYAKFRQEHFDDLDTVLHHAMLAKNSNCRNSQEIAEFVGVAFYSKWANATDENEVKMSLVQAQTFFPVGPKLIFELASDAKSIPILEKLINSGFSVDVADNEGATALIYSVFRSREVDAVEQLLALGANPNVVMGESGQPLILLALMYQRIDVAELLINAGLDVEAQMSDGESIQEAIRRMGYGELLNMKDA</sequence>
<dbReference type="SMART" id="SM00028">
    <property type="entry name" value="TPR"/>
    <property type="match status" value="2"/>
</dbReference>
<accession>A0ABU4S2B5</accession>
<reference evidence="2 3" key="1">
    <citation type="submission" date="2023-11" db="EMBL/GenBank/DDBJ databases">
        <title>Gilvimarinus fulvus sp. nov., isolated from the surface of Kelp.</title>
        <authorList>
            <person name="Sun Y.Y."/>
            <person name="Gong Y."/>
            <person name="Du Z.J."/>
        </authorList>
    </citation>
    <scope>NUCLEOTIDE SEQUENCE [LARGE SCALE GENOMIC DNA]</scope>
    <source>
        <strain evidence="2 3">SDUM040013</strain>
    </source>
</reference>
<dbReference type="PROSITE" id="PS50005">
    <property type="entry name" value="TPR"/>
    <property type="match status" value="1"/>
</dbReference>
<dbReference type="Proteomes" id="UP001273505">
    <property type="component" value="Unassembled WGS sequence"/>
</dbReference>
<dbReference type="InterPro" id="IPR011990">
    <property type="entry name" value="TPR-like_helical_dom_sf"/>
</dbReference>
<dbReference type="Gene3D" id="1.25.40.20">
    <property type="entry name" value="Ankyrin repeat-containing domain"/>
    <property type="match status" value="1"/>
</dbReference>
<name>A0ABU4S2B5_9GAMM</name>
<dbReference type="Pfam" id="PF12796">
    <property type="entry name" value="Ank_2"/>
    <property type="match status" value="1"/>
</dbReference>